<sequence>MHQDLLTWKAAAVKKYSGQQHWRGPVELREISLWQRLKIAVSRRFIWIITEPIIILTSLYLIVIYIILFLFLEGYRFIFEDTYHFSQGMNNVTWGDQCGYGAGPTYSYNVMSDFAAGDIVTLTKTVWDLYHSCYLVARDAPDGFRKLVDELASLQGVLCTLRDDVQSNTMFFEDLGLDRKRTLQRCLTGCFKTLQRLKDLITRYRNMGVGDGTQFWQKVKWATQRCQIDELKSKIMVHRCNLSLCMSSIGNSSLERIEKSMIDALDRDRSLSTSDSPPQDEEQLSSSSSPRRRSASINSDGQSEIDLRSVSYTICAPPSTPAMRSCTSTSSGSLMSTLSDSSSFTGLPESQSVHSIKPSLKRSRTGTSSNFSFSTHDTGLFEARTLEPGSMEFYQTSQDTFVSEIYEPSLSKSSDQSAVIDAVSHAMQQLQQIRLRDQLHRPLRYEPRDKFHQPSAELVMKFDSLAHDELKVRRLKTNDWLRIAVWWLLKARNTLANCEIPCLINSRGSVSPSIESGTTSHQAYVDLLKASYILYDIVLAGDASQAVLCDENRKLISDLSEGIKNEFSQFTSVDIPEYSTIYSQNLDLWESLQPEEELGNDSYSLLGIENVRWIAVDQDDAGNEEEKVLFRTFVNAGIGSKKLRMRTKVVPDDVAQLVQISHASISGVPGARVSEPVILKFGSRSVSISFQYMADLMQFIGLPRAYFDAVWQREPVDSTEFSETVLFKSSLELFEQMKAATMKPMNPPMVHGSCEVRILERSFGEAWRSVRRLVISSSAAEKNPRCMELFLPLSRVQVCREQDSRQVLIKWSDTRQERSTKTDGNYHPIFSYVYDPSNPNVGLSLHFQSQQQAEQFERVVLTLSLRPSFWWSQASNPGQVYDMVDHTLDQKQYKAVSVIHTRLSWKYTNLYYVFRDANYAYEHANRRVHFPRVFCADYISSHVDKLYRPDRPVHFSHCEKRIGNFTVTFKEEHDLRELMTSLASGYELVFSRRAVSLTTRGKSLFGSKRSSKGDTEVQLWRKGNTIQFASRWNDRVTDKWLTVSVSPGVLPSSNSNRVEFPAVTYSRGTALNMATMMAVAPKDPNKLRMNGPIAVLFATIKDREEFMDILTGISNG</sequence>
<protein>
    <submittedName>
        <fullName evidence="1">Uncharacterized protein</fullName>
    </submittedName>
</protein>
<proteinExistence type="predicted"/>
<dbReference type="Proteomes" id="UP001177260">
    <property type="component" value="Unassembled WGS sequence"/>
</dbReference>
<name>A0ACC3ASP6_9EURO</name>
<organism evidence="1 2">
    <name type="scientific">Aspergillus melleus</name>
    <dbReference type="NCBI Taxonomy" id="138277"/>
    <lineage>
        <taxon>Eukaryota</taxon>
        <taxon>Fungi</taxon>
        <taxon>Dikarya</taxon>
        <taxon>Ascomycota</taxon>
        <taxon>Pezizomycotina</taxon>
        <taxon>Eurotiomycetes</taxon>
        <taxon>Eurotiomycetidae</taxon>
        <taxon>Eurotiales</taxon>
        <taxon>Aspergillaceae</taxon>
        <taxon>Aspergillus</taxon>
        <taxon>Aspergillus subgen. Circumdati</taxon>
    </lineage>
</organism>
<reference evidence="1 2" key="1">
    <citation type="journal article" date="2023" name="ACS Omega">
        <title>Identification of the Neoaspergillic Acid Biosynthesis Gene Cluster by Establishing an In Vitro CRISPR-Ribonucleoprotein Genetic System in Aspergillus melleus.</title>
        <authorList>
            <person name="Yuan B."/>
            <person name="Grau M.F."/>
            <person name="Murata R.M."/>
            <person name="Torok T."/>
            <person name="Venkateswaran K."/>
            <person name="Stajich J.E."/>
            <person name="Wang C.C.C."/>
        </authorList>
    </citation>
    <scope>NUCLEOTIDE SEQUENCE [LARGE SCALE GENOMIC DNA]</scope>
    <source>
        <strain evidence="1 2">IMV 1140</strain>
    </source>
</reference>
<gene>
    <name evidence="1" type="ORF">N8T08_010245</name>
</gene>
<keyword evidence="2" id="KW-1185">Reference proteome</keyword>
<evidence type="ECO:0000313" key="2">
    <source>
        <dbReference type="Proteomes" id="UP001177260"/>
    </source>
</evidence>
<dbReference type="EMBL" id="JAOPJF010000080">
    <property type="protein sequence ID" value="KAK1140607.1"/>
    <property type="molecule type" value="Genomic_DNA"/>
</dbReference>
<evidence type="ECO:0000313" key="1">
    <source>
        <dbReference type="EMBL" id="KAK1140607.1"/>
    </source>
</evidence>
<accession>A0ACC3ASP6</accession>
<comment type="caution">
    <text evidence="1">The sequence shown here is derived from an EMBL/GenBank/DDBJ whole genome shotgun (WGS) entry which is preliminary data.</text>
</comment>